<evidence type="ECO:0000256" key="11">
    <source>
        <dbReference type="PROSITE-ProRule" id="PRU10141"/>
    </source>
</evidence>
<keyword evidence="4" id="KW-0808">Transferase</keyword>
<dbReference type="InterPro" id="IPR011009">
    <property type="entry name" value="Kinase-like_dom_sf"/>
</dbReference>
<dbReference type="GO" id="GO:0005737">
    <property type="term" value="C:cytoplasm"/>
    <property type="evidence" value="ECO:0007669"/>
    <property type="project" value="TreeGrafter"/>
</dbReference>
<feature type="compositionally biased region" description="Polar residues" evidence="13">
    <location>
        <begin position="1020"/>
        <end position="1042"/>
    </location>
</feature>
<feature type="compositionally biased region" description="Polar residues" evidence="13">
    <location>
        <begin position="369"/>
        <end position="386"/>
    </location>
</feature>
<evidence type="ECO:0000256" key="4">
    <source>
        <dbReference type="ARBA" id="ARBA00022679"/>
    </source>
</evidence>
<dbReference type="SMART" id="SM00220">
    <property type="entry name" value="S_TKc"/>
    <property type="match status" value="1"/>
</dbReference>
<evidence type="ECO:0000313" key="15">
    <source>
        <dbReference type="EMBL" id="CAB3266811.1"/>
    </source>
</evidence>
<dbReference type="Pfam" id="PF00069">
    <property type="entry name" value="Pkinase"/>
    <property type="match status" value="1"/>
</dbReference>
<dbReference type="PROSITE" id="PS50011">
    <property type="entry name" value="PROTEIN_KINASE_DOM"/>
    <property type="match status" value="1"/>
</dbReference>
<evidence type="ECO:0000256" key="8">
    <source>
        <dbReference type="ARBA" id="ARBA00023054"/>
    </source>
</evidence>
<evidence type="ECO:0000256" key="10">
    <source>
        <dbReference type="ARBA" id="ARBA00048679"/>
    </source>
</evidence>
<feature type="compositionally biased region" description="Polar residues" evidence="13">
    <location>
        <begin position="1186"/>
        <end position="1197"/>
    </location>
</feature>
<evidence type="ECO:0000256" key="3">
    <source>
        <dbReference type="ARBA" id="ARBA00022527"/>
    </source>
</evidence>
<comment type="catalytic activity">
    <reaction evidence="9">
        <text>L-threonyl-[protein] + ATP = O-phospho-L-threonyl-[protein] + ADP + H(+)</text>
        <dbReference type="Rhea" id="RHEA:46608"/>
        <dbReference type="Rhea" id="RHEA-COMP:11060"/>
        <dbReference type="Rhea" id="RHEA-COMP:11605"/>
        <dbReference type="ChEBI" id="CHEBI:15378"/>
        <dbReference type="ChEBI" id="CHEBI:30013"/>
        <dbReference type="ChEBI" id="CHEBI:30616"/>
        <dbReference type="ChEBI" id="CHEBI:61977"/>
        <dbReference type="ChEBI" id="CHEBI:456216"/>
        <dbReference type="EC" id="2.7.11.1"/>
    </reaction>
</comment>
<feature type="compositionally biased region" description="Polar residues" evidence="13">
    <location>
        <begin position="1086"/>
        <end position="1102"/>
    </location>
</feature>
<reference evidence="15" key="1">
    <citation type="submission" date="2020-04" db="EMBL/GenBank/DDBJ databases">
        <authorList>
            <person name="Neveu A P."/>
        </authorList>
    </citation>
    <scope>NUCLEOTIDE SEQUENCE</scope>
    <source>
        <tissue evidence="15">Whole embryo</tissue>
    </source>
</reference>
<keyword evidence="8 12" id="KW-0175">Coiled coil</keyword>
<comment type="catalytic activity">
    <reaction evidence="10">
        <text>L-seryl-[protein] + ATP = O-phospho-L-seryl-[protein] + ADP + H(+)</text>
        <dbReference type="Rhea" id="RHEA:17989"/>
        <dbReference type="Rhea" id="RHEA-COMP:9863"/>
        <dbReference type="Rhea" id="RHEA-COMP:11604"/>
        <dbReference type="ChEBI" id="CHEBI:15378"/>
        <dbReference type="ChEBI" id="CHEBI:29999"/>
        <dbReference type="ChEBI" id="CHEBI:30616"/>
        <dbReference type="ChEBI" id="CHEBI:83421"/>
        <dbReference type="ChEBI" id="CHEBI:456216"/>
        <dbReference type="EC" id="2.7.11.1"/>
    </reaction>
</comment>
<dbReference type="Gene3D" id="3.30.200.20">
    <property type="entry name" value="Phosphorylase Kinase, domain 1"/>
    <property type="match status" value="1"/>
</dbReference>
<keyword evidence="6 15" id="KW-0418">Kinase</keyword>
<dbReference type="AlphaFoldDB" id="A0A6F9DUF6"/>
<evidence type="ECO:0000256" key="2">
    <source>
        <dbReference type="ARBA" id="ARBA00012513"/>
    </source>
</evidence>
<name>A0A6F9DUF6_9ASCI</name>
<evidence type="ECO:0000256" key="13">
    <source>
        <dbReference type="SAM" id="MobiDB-lite"/>
    </source>
</evidence>
<keyword evidence="3" id="KW-0723">Serine/threonine-protein kinase</keyword>
<organism evidence="15">
    <name type="scientific">Phallusia mammillata</name>
    <dbReference type="NCBI Taxonomy" id="59560"/>
    <lineage>
        <taxon>Eukaryota</taxon>
        <taxon>Metazoa</taxon>
        <taxon>Chordata</taxon>
        <taxon>Tunicata</taxon>
        <taxon>Ascidiacea</taxon>
        <taxon>Phlebobranchia</taxon>
        <taxon>Ascidiidae</taxon>
        <taxon>Phallusia</taxon>
    </lineage>
</organism>
<evidence type="ECO:0000259" key="14">
    <source>
        <dbReference type="PROSITE" id="PS50011"/>
    </source>
</evidence>
<feature type="region of interest" description="Disordered" evidence="13">
    <location>
        <begin position="1128"/>
        <end position="1270"/>
    </location>
</feature>
<evidence type="ECO:0000256" key="9">
    <source>
        <dbReference type="ARBA" id="ARBA00047899"/>
    </source>
</evidence>
<feature type="compositionally biased region" description="Polar residues" evidence="13">
    <location>
        <begin position="456"/>
        <end position="466"/>
    </location>
</feature>
<feature type="compositionally biased region" description="Polar residues" evidence="13">
    <location>
        <begin position="973"/>
        <end position="1009"/>
    </location>
</feature>
<dbReference type="EMBL" id="LR790949">
    <property type="protein sequence ID" value="CAB3266811.1"/>
    <property type="molecule type" value="mRNA"/>
</dbReference>
<sequence>MPSERGGSQKAGSLKDPEISKLFFTEDPDKLFDDLREIGHGSFGAVYYARNVKNNEAVAVKKMSYSGKQSVEKWQDIIKEVKFLTQIRHPNIVDYKGCYLKEHTAWLSMEYCIGSASDLVEVHKTPLEEDEISGIIFNAMQGLHYLHGHNKIHRDIKAGNILLTDQGQVKLADFGSASIASPANSFVGTPYWMAPEVILAMDEGQYDGKADIWSMGITSLELAERKPPLFNMNAMSALYHIAQNEPPVLTDCIDEDTGQVRRTWSQDFRDFVASLLQKVPDDRPTSNEVLQHYFMTRQRSPTVVYDLIKRTKNVVRDLDNLQYRKMKKILIAENRERSQQGAGVAGGAARPTENQMDDDRESLDSSSRTNSLRSNPSMISNVSSTKSDSMNSLNDSRLSDSSSTSSGVSEEVSTPSTSRQVSSSSTSLSSTQTALYPPQPRTTAAVPKPQERLEAASSSNSITSLHRLQPTGEAKELGGKPKTQRDRFATIRSAQVVHRQIYEHNEDNRHREQLLGYKRMRQQHQKQLINFEQKMKNEMDEYSLKLIKELDSLRNQFSQELERLIKKHQQELEKECKSSVSDDRKFQKHITQQQDQEIKGFLHQQKKDYKQKKEQLKEDSTNMKSATKDMKYEWLQRQIQGLTEMHSRAEEELRERHQQNLDLELRKNRRRALLSRHNLEQDLLREELNMKQKHKEKEHEMLLTQHDSTQALEYKHLNAIQEQRMEHLKSQHQTELSNQMEYSQRRESELKRKHVAAMRQQPKSLKSKESQIKKQFHETVKVQEKQYKAWRHHVLETVPRKEQKEVLRRMKDEQLRKLALLAEQYDRSVQDLNQKQTGKLSDAQEKDRTQLSMQLQQELELLTAYQSKVKKVTEAQHERELKDLEQKVSLRRAMLEQRKEEDTINLEDERTSRIRALLEQQGHEIESFDAESLRMGFSTVVITNYGDQVFVDPHVRAQQQQHGGGDMAKHHMQSQMHVSASASALPTGSGNPGSYTQLPRSSSGSSIRTDNAPYSHRTPRVNSDLQNRSASPAQFAHQRQPSGGSGATGFRSVAQKSGRPSSANINRNNSSRLSPNLPRRALNPNDSLSSQGSNNGRSSPSLNARMGNVPVDENSPSMLQRMVANLPSDRQQMPRLPYREERSSPVVGATHHGSMSSLPSSTAPYGHRVNHQRGRSGRSLDGADPTSMSPSSSQNVLASDGGRSSPVRRVQTFAGTGQAPYNGRNSPKMGASAVLGPSSGNVRYRQHPAAQPQPQSGNRMSGTSFSSSFH</sequence>
<feature type="coiled-coil region" evidence="12">
    <location>
        <begin position="521"/>
        <end position="696"/>
    </location>
</feature>
<dbReference type="SUPFAM" id="SSF56112">
    <property type="entry name" value="Protein kinase-like (PK-like)"/>
    <property type="match status" value="1"/>
</dbReference>
<feature type="domain" description="Protein kinase" evidence="14">
    <location>
        <begin position="32"/>
        <end position="295"/>
    </location>
</feature>
<dbReference type="GO" id="GO:0004674">
    <property type="term" value="F:protein serine/threonine kinase activity"/>
    <property type="evidence" value="ECO:0007669"/>
    <property type="project" value="UniProtKB-KW"/>
</dbReference>
<evidence type="ECO:0000256" key="12">
    <source>
        <dbReference type="SAM" id="Coils"/>
    </source>
</evidence>
<feature type="compositionally biased region" description="Low complexity" evidence="13">
    <location>
        <begin position="1059"/>
        <end position="1085"/>
    </location>
</feature>
<protein>
    <recommendedName>
        <fullName evidence="2">non-specific serine/threonine protein kinase</fullName>
        <ecNumber evidence="2">2.7.11.1</ecNumber>
    </recommendedName>
</protein>
<feature type="binding site" evidence="11">
    <location>
        <position position="62"/>
    </location>
    <ligand>
        <name>ATP</name>
        <dbReference type="ChEBI" id="CHEBI:30616"/>
    </ligand>
</feature>
<dbReference type="PANTHER" id="PTHR47167">
    <property type="entry name" value="SERINE/THREONINE-PROTEIN KINASE TAO1-LIKE PROTEIN"/>
    <property type="match status" value="1"/>
</dbReference>
<dbReference type="Gene3D" id="1.10.510.10">
    <property type="entry name" value="Transferase(Phosphotransferase) domain 1"/>
    <property type="match status" value="1"/>
</dbReference>
<evidence type="ECO:0000256" key="7">
    <source>
        <dbReference type="ARBA" id="ARBA00022840"/>
    </source>
</evidence>
<dbReference type="GO" id="GO:0005524">
    <property type="term" value="F:ATP binding"/>
    <property type="evidence" value="ECO:0007669"/>
    <property type="project" value="UniProtKB-UniRule"/>
</dbReference>
<proteinExistence type="evidence at transcript level"/>
<feature type="coiled-coil region" evidence="12">
    <location>
        <begin position="804"/>
        <end position="835"/>
    </location>
</feature>
<dbReference type="EC" id="2.7.11.1" evidence="2"/>
<feature type="compositionally biased region" description="Polar residues" evidence="13">
    <location>
        <begin position="1153"/>
        <end position="1163"/>
    </location>
</feature>
<dbReference type="PROSITE" id="PS00107">
    <property type="entry name" value="PROTEIN_KINASE_ATP"/>
    <property type="match status" value="1"/>
</dbReference>
<keyword evidence="7 11" id="KW-0067">ATP-binding</keyword>
<feature type="region of interest" description="Disordered" evidence="13">
    <location>
        <begin position="334"/>
        <end position="485"/>
    </location>
</feature>
<dbReference type="FunFam" id="1.10.510.10:FF:000030">
    <property type="entry name" value="Serine/threonine-protein kinase TAO2, putative"/>
    <property type="match status" value="1"/>
</dbReference>
<feature type="region of interest" description="Disordered" evidence="13">
    <location>
        <begin position="957"/>
        <end position="1114"/>
    </location>
</feature>
<evidence type="ECO:0000256" key="1">
    <source>
        <dbReference type="ARBA" id="ARBA00008874"/>
    </source>
</evidence>
<evidence type="ECO:0000256" key="5">
    <source>
        <dbReference type="ARBA" id="ARBA00022741"/>
    </source>
</evidence>
<keyword evidence="5 11" id="KW-0547">Nucleotide-binding</keyword>
<evidence type="ECO:0000256" key="6">
    <source>
        <dbReference type="ARBA" id="ARBA00022777"/>
    </source>
</evidence>
<comment type="similarity">
    <text evidence="1">Belongs to the protein kinase superfamily. STE Ser/Thr protein kinase family. STE20 subfamily.</text>
</comment>
<feature type="compositionally biased region" description="Basic and acidic residues" evidence="13">
    <location>
        <begin position="473"/>
        <end position="485"/>
    </location>
</feature>
<dbReference type="InterPro" id="IPR051234">
    <property type="entry name" value="TAO_STE20_kinase"/>
</dbReference>
<dbReference type="InterPro" id="IPR017441">
    <property type="entry name" value="Protein_kinase_ATP_BS"/>
</dbReference>
<dbReference type="FunFam" id="3.30.200.20:FF:000029">
    <property type="entry name" value="Serine/threonine-protein kinase TAO2, putative"/>
    <property type="match status" value="1"/>
</dbReference>
<feature type="compositionally biased region" description="Low complexity" evidence="13">
    <location>
        <begin position="387"/>
        <end position="433"/>
    </location>
</feature>
<dbReference type="PANTHER" id="PTHR47167:SF4">
    <property type="entry name" value="SERINE_THREONINE-PROTEIN KINASE TAO"/>
    <property type="match status" value="1"/>
</dbReference>
<accession>A0A6F9DUF6</accession>
<feature type="compositionally biased region" description="Polar residues" evidence="13">
    <location>
        <begin position="1252"/>
        <end position="1270"/>
    </location>
</feature>
<gene>
    <name evidence="15" type="primary">Taok3</name>
</gene>
<dbReference type="InterPro" id="IPR000719">
    <property type="entry name" value="Prot_kinase_dom"/>
</dbReference>